<dbReference type="AlphaFoldDB" id="A0A7S3VDH2"/>
<organism evidence="1">
    <name type="scientific">Chaetoceros debilis</name>
    <dbReference type="NCBI Taxonomy" id="122233"/>
    <lineage>
        <taxon>Eukaryota</taxon>
        <taxon>Sar</taxon>
        <taxon>Stramenopiles</taxon>
        <taxon>Ochrophyta</taxon>
        <taxon>Bacillariophyta</taxon>
        <taxon>Coscinodiscophyceae</taxon>
        <taxon>Chaetocerotophycidae</taxon>
        <taxon>Chaetocerotales</taxon>
        <taxon>Chaetocerotaceae</taxon>
        <taxon>Chaetoceros</taxon>
    </lineage>
</organism>
<reference evidence="1" key="1">
    <citation type="submission" date="2021-01" db="EMBL/GenBank/DDBJ databases">
        <authorList>
            <person name="Corre E."/>
            <person name="Pelletier E."/>
            <person name="Niang G."/>
            <person name="Scheremetjew M."/>
            <person name="Finn R."/>
            <person name="Kale V."/>
            <person name="Holt S."/>
            <person name="Cochrane G."/>
            <person name="Meng A."/>
            <person name="Brown T."/>
            <person name="Cohen L."/>
        </authorList>
    </citation>
    <scope>NUCLEOTIDE SEQUENCE</scope>
    <source>
        <strain evidence="1">MM31A-1</strain>
    </source>
</reference>
<evidence type="ECO:0000313" key="1">
    <source>
        <dbReference type="EMBL" id="CAE0474040.1"/>
    </source>
</evidence>
<proteinExistence type="predicted"/>
<gene>
    <name evidence="1" type="ORF">CDEB00056_LOCUS18893</name>
</gene>
<protein>
    <recommendedName>
        <fullName evidence="2">Glycosyltransferase family 32 protein</fullName>
    </recommendedName>
</protein>
<sequence length="262" mass="30548">MHTFYEAVPNGCCGMTKEGHKDLLAAWKKSWEDRGWETVVLTEEDARQHPDFESINQKLQDLDVNAYNRRCYWRWLAIVTDGGGWMSDYDVFPLSLNGEMGLALEQSGTFTSYAHHVPCLIHASAKEWDRILHIMIELLPNSPEEVYERVTDMYSLLNIDIEQGRSGMQWTSEVAPHFTYHRNEEGWQWMDCNFGWKHIAIHLSHHSCAEAFKTDHYPEIDDVDSDTHGLPDNWQQAVQRRSEAALKVMDDYKEYCMPTSSW</sequence>
<evidence type="ECO:0008006" key="2">
    <source>
        <dbReference type="Google" id="ProtNLM"/>
    </source>
</evidence>
<name>A0A7S3VDH2_9STRA</name>
<accession>A0A7S3VDH2</accession>
<dbReference type="EMBL" id="HBIO01024611">
    <property type="protein sequence ID" value="CAE0474040.1"/>
    <property type="molecule type" value="Transcribed_RNA"/>
</dbReference>